<organism evidence="2 3">
    <name type="scientific">Zizania palustris</name>
    <name type="common">Northern wild rice</name>
    <dbReference type="NCBI Taxonomy" id="103762"/>
    <lineage>
        <taxon>Eukaryota</taxon>
        <taxon>Viridiplantae</taxon>
        <taxon>Streptophyta</taxon>
        <taxon>Embryophyta</taxon>
        <taxon>Tracheophyta</taxon>
        <taxon>Spermatophyta</taxon>
        <taxon>Magnoliopsida</taxon>
        <taxon>Liliopsida</taxon>
        <taxon>Poales</taxon>
        <taxon>Poaceae</taxon>
        <taxon>BOP clade</taxon>
        <taxon>Oryzoideae</taxon>
        <taxon>Oryzeae</taxon>
        <taxon>Zizaniinae</taxon>
        <taxon>Zizania</taxon>
    </lineage>
</organism>
<dbReference type="Proteomes" id="UP000729402">
    <property type="component" value="Unassembled WGS sequence"/>
</dbReference>
<evidence type="ECO:0000256" key="1">
    <source>
        <dbReference type="SAM" id="MobiDB-lite"/>
    </source>
</evidence>
<reference evidence="2" key="1">
    <citation type="journal article" date="2021" name="bioRxiv">
        <title>Whole Genome Assembly and Annotation of Northern Wild Rice, Zizania palustris L., Supports a Whole Genome Duplication in the Zizania Genus.</title>
        <authorList>
            <person name="Haas M."/>
            <person name="Kono T."/>
            <person name="Macchietto M."/>
            <person name="Millas R."/>
            <person name="McGilp L."/>
            <person name="Shao M."/>
            <person name="Duquette J."/>
            <person name="Hirsch C.N."/>
            <person name="Kimball J."/>
        </authorList>
    </citation>
    <scope>NUCLEOTIDE SEQUENCE</scope>
    <source>
        <tissue evidence="2">Fresh leaf tissue</tissue>
    </source>
</reference>
<comment type="caution">
    <text evidence="2">The sequence shown here is derived from an EMBL/GenBank/DDBJ whole genome shotgun (WGS) entry which is preliminary data.</text>
</comment>
<feature type="region of interest" description="Disordered" evidence="1">
    <location>
        <begin position="158"/>
        <end position="191"/>
    </location>
</feature>
<evidence type="ECO:0000313" key="2">
    <source>
        <dbReference type="EMBL" id="KAG8043102.1"/>
    </source>
</evidence>
<proteinExistence type="predicted"/>
<gene>
    <name evidence="2" type="ORF">GUJ93_ZPchr2169g6444</name>
</gene>
<keyword evidence="3" id="KW-1185">Reference proteome</keyword>
<reference evidence="2" key="2">
    <citation type="submission" date="2021-02" db="EMBL/GenBank/DDBJ databases">
        <authorList>
            <person name="Kimball J.A."/>
            <person name="Haas M.W."/>
            <person name="Macchietto M."/>
            <person name="Kono T."/>
            <person name="Duquette J."/>
            <person name="Shao M."/>
        </authorList>
    </citation>
    <scope>NUCLEOTIDE SEQUENCE</scope>
    <source>
        <tissue evidence="2">Fresh leaf tissue</tissue>
    </source>
</reference>
<protein>
    <submittedName>
        <fullName evidence="2">Uncharacterized protein</fullName>
    </submittedName>
</protein>
<name>A0A8J5RB15_ZIZPA</name>
<sequence length="191" mass="20389">MSAIASAAAASSSALEGTANTTSQAEQTRRLADVGAEKLKNEPLEGLYVDRLPRVICHHILGNMLHHERRGEYGCVVLFGTLSCHRWSSIPNPFLPLASSPSFASPPVPPPSLPAAAAPSYLAGRRQSSALSYLAGRRRSSISNPFFLSLVSSPVLRPSAGGRRPLPPRLAQPPILRPSLEARPSSNPSRR</sequence>
<dbReference type="AlphaFoldDB" id="A0A8J5RB15"/>
<accession>A0A8J5RB15</accession>
<evidence type="ECO:0000313" key="3">
    <source>
        <dbReference type="Proteomes" id="UP000729402"/>
    </source>
</evidence>
<dbReference type="EMBL" id="JAAALK010001256">
    <property type="protein sequence ID" value="KAG8043102.1"/>
    <property type="molecule type" value="Genomic_DNA"/>
</dbReference>